<keyword evidence="3" id="KW-1185">Reference proteome</keyword>
<dbReference type="Proteomes" id="UP001623660">
    <property type="component" value="Unassembled WGS sequence"/>
</dbReference>
<evidence type="ECO:0000313" key="3">
    <source>
        <dbReference type="Proteomes" id="UP001623660"/>
    </source>
</evidence>
<evidence type="ECO:0008006" key="4">
    <source>
        <dbReference type="Google" id="ProtNLM"/>
    </source>
</evidence>
<proteinExistence type="predicted"/>
<accession>A0ABW8SS77</accession>
<reference evidence="2 3" key="1">
    <citation type="submission" date="2024-11" db="EMBL/GenBank/DDBJ databases">
        <authorList>
            <person name="Heng Y.C."/>
            <person name="Lim A.C.H."/>
            <person name="Lee J.K.Y."/>
            <person name="Kittelmann S."/>
        </authorList>
    </citation>
    <scope>NUCLEOTIDE SEQUENCE [LARGE SCALE GENOMIC DNA]</scope>
    <source>
        <strain evidence="2 3">WILCCON 0269</strain>
    </source>
</reference>
<feature type="transmembrane region" description="Helical" evidence="1">
    <location>
        <begin position="72"/>
        <end position="95"/>
    </location>
</feature>
<evidence type="ECO:0000256" key="1">
    <source>
        <dbReference type="SAM" id="Phobius"/>
    </source>
</evidence>
<keyword evidence="1" id="KW-1133">Transmembrane helix</keyword>
<dbReference type="RefSeq" id="WP_406794163.1">
    <property type="nucleotide sequence ID" value="NZ_JBJHZX010000045.1"/>
</dbReference>
<name>A0ABW8SS77_9CLOT</name>
<organism evidence="2 3">
    <name type="scientific">Candidatus Clostridium eludens</name>
    <dbReference type="NCBI Taxonomy" id="3381663"/>
    <lineage>
        <taxon>Bacteria</taxon>
        <taxon>Bacillati</taxon>
        <taxon>Bacillota</taxon>
        <taxon>Clostridia</taxon>
        <taxon>Eubacteriales</taxon>
        <taxon>Clostridiaceae</taxon>
        <taxon>Clostridium</taxon>
    </lineage>
</organism>
<protein>
    <recommendedName>
        <fullName evidence="4">Conjugal transfer protein</fullName>
    </recommendedName>
</protein>
<dbReference type="EMBL" id="JBJHZX010000045">
    <property type="protein sequence ID" value="MFL0198054.1"/>
    <property type="molecule type" value="Genomic_DNA"/>
</dbReference>
<keyword evidence="1" id="KW-0812">Transmembrane</keyword>
<gene>
    <name evidence="2" type="ORF">ACJDU8_21170</name>
</gene>
<keyword evidence="1" id="KW-0472">Membrane</keyword>
<feature type="transmembrane region" description="Helical" evidence="1">
    <location>
        <begin position="49"/>
        <end position="66"/>
    </location>
</feature>
<comment type="caution">
    <text evidence="2">The sequence shown here is derived from an EMBL/GenBank/DDBJ whole genome shotgun (WGS) entry which is preliminary data.</text>
</comment>
<sequence>MRVDKEDVKEALIEILDESGEQREGKKFVFPRNVEASYNLIPGLTLMDVFKYVTIPVIVGLLIFAVPPYDIVALWIIKLMIALPIVAFGFVAAIGRPVRYRNNIRFIEHMRDKLSFKSRQKLYYLRPRENKEVLK</sequence>
<evidence type="ECO:0000313" key="2">
    <source>
        <dbReference type="EMBL" id="MFL0198054.1"/>
    </source>
</evidence>